<evidence type="ECO:0000256" key="1">
    <source>
        <dbReference type="SAM" id="MobiDB-lite"/>
    </source>
</evidence>
<name>A0A4Q4MVS0_9PLEO</name>
<evidence type="ECO:0000313" key="3">
    <source>
        <dbReference type="Proteomes" id="UP000292402"/>
    </source>
</evidence>
<accession>A0A4Q4MVS0</accession>
<proteinExistence type="predicted"/>
<sequence>MDSILKTAPDAMAAHALQQGLDRYQRKKLIRTQVLIENEYRIRKELEEIETKRRLLETKLDTNLKQRQRTDPEAEELIRELMAMERSRSYSICEAMQQYLPRELRDMIYKHVIGLAEWHNNNHTVPILESNNPARPYVVLTGSMQDLWGILRRDGYITHQTRRELLECWYKTCTFDFATDVHLIRAFFERDAALYRFLKLGLPALNLVCQLEIDVPRDVLMDEARFNETLGRTLRDLALLKRPARLRLNLDTYFKISTPPKAYEPSRFKYLGEPDPIARGEVFKKLSQLLPSLTGWKIELVVEVWTLPQKHNMENIIGHGKLGDDLCSGFEVQMMLPGLAEFSHSQWECLFHKLCCELDQYYDNTLIEFYDGDGDYPSSDGSTSSEDGTEDDSDDDYWEQSELTEYEIVNLRLELELCANEDLSIPPMHYY</sequence>
<organism evidence="2 3">
    <name type="scientific">Alternaria tenuissima</name>
    <dbReference type="NCBI Taxonomy" id="119927"/>
    <lineage>
        <taxon>Eukaryota</taxon>
        <taxon>Fungi</taxon>
        <taxon>Dikarya</taxon>
        <taxon>Ascomycota</taxon>
        <taxon>Pezizomycotina</taxon>
        <taxon>Dothideomycetes</taxon>
        <taxon>Pleosporomycetidae</taxon>
        <taxon>Pleosporales</taxon>
        <taxon>Pleosporineae</taxon>
        <taxon>Pleosporaceae</taxon>
        <taxon>Alternaria</taxon>
        <taxon>Alternaria sect. Alternaria</taxon>
        <taxon>Alternaria alternata complex</taxon>
    </lineage>
</organism>
<gene>
    <name evidence="2" type="ORF">AA0114_g882</name>
</gene>
<feature type="compositionally biased region" description="Acidic residues" evidence="1">
    <location>
        <begin position="387"/>
        <end position="397"/>
    </location>
</feature>
<evidence type="ECO:0000313" key="2">
    <source>
        <dbReference type="EMBL" id="RYN60885.1"/>
    </source>
</evidence>
<feature type="region of interest" description="Disordered" evidence="1">
    <location>
        <begin position="374"/>
        <end position="397"/>
    </location>
</feature>
<reference evidence="3" key="1">
    <citation type="journal article" date="2019" name="bioRxiv">
        <title>Genomics, evolutionary history and diagnostics of the Alternaria alternata species group including apple and Asian pear pathotypes.</title>
        <authorList>
            <person name="Armitage A.D."/>
            <person name="Cockerton H.M."/>
            <person name="Sreenivasaprasad S."/>
            <person name="Woodhall J.W."/>
            <person name="Lane C.R."/>
            <person name="Harrison R.J."/>
            <person name="Clarkson J.P."/>
        </authorList>
    </citation>
    <scope>NUCLEOTIDE SEQUENCE [LARGE SCALE GENOMIC DNA]</scope>
    <source>
        <strain evidence="3">FERA 1082</strain>
    </source>
</reference>
<comment type="caution">
    <text evidence="2">The sequence shown here is derived from an EMBL/GenBank/DDBJ whole genome shotgun (WGS) entry which is preliminary data.</text>
</comment>
<dbReference type="EMBL" id="PDXA01000002">
    <property type="protein sequence ID" value="RYN60885.1"/>
    <property type="molecule type" value="Genomic_DNA"/>
</dbReference>
<protein>
    <submittedName>
        <fullName evidence="2">Uncharacterized protein</fullName>
    </submittedName>
</protein>
<dbReference type="Proteomes" id="UP000292402">
    <property type="component" value="Unassembled WGS sequence"/>
</dbReference>
<dbReference type="AlphaFoldDB" id="A0A4Q4MVS0"/>
<feature type="compositionally biased region" description="Low complexity" evidence="1">
    <location>
        <begin position="375"/>
        <end position="386"/>
    </location>
</feature>